<dbReference type="InterPro" id="IPR058163">
    <property type="entry name" value="LysR-type_TF_proteobact-type"/>
</dbReference>
<sequence>MFDWEDLRHFTVFAQEKSLSAAARRLKVDHATVARRIAALEGALQLKLVERRPRAYFLTPDGERIGALGQRMEMESLAVQRTASAGQSGISGEVAVSAPPAMTAALIAPRLPELRGKYPDLHIRLDADTRNVSLVRREADIAIRLSRPVDEELVVRKIAKVTFSLYAARTRDPADRACIAYDISMDDTPQQLWLLAQVGAAPIVLRSNDLAVQAAAVAAGVGIAVLPDFMGGSDQRLTRLPHTGPALEREVWIAVHSDLRHAPRIQAVMAFLAACFERQ</sequence>
<evidence type="ECO:0000313" key="6">
    <source>
        <dbReference type="EMBL" id="NGZ83879.1"/>
    </source>
</evidence>
<dbReference type="InterPro" id="IPR000847">
    <property type="entry name" value="LysR_HTH_N"/>
</dbReference>
<dbReference type="EMBL" id="JAADJT010000002">
    <property type="protein sequence ID" value="NGZ83879.1"/>
    <property type="molecule type" value="Genomic_DNA"/>
</dbReference>
<evidence type="ECO:0000313" key="7">
    <source>
        <dbReference type="Proteomes" id="UP000666369"/>
    </source>
</evidence>
<dbReference type="Gene3D" id="1.10.10.10">
    <property type="entry name" value="Winged helix-like DNA-binding domain superfamily/Winged helix DNA-binding domain"/>
    <property type="match status" value="1"/>
</dbReference>
<dbReference type="PROSITE" id="PS50931">
    <property type="entry name" value="HTH_LYSR"/>
    <property type="match status" value="1"/>
</dbReference>
<keyword evidence="7" id="KW-1185">Reference proteome</keyword>
<dbReference type="InterPro" id="IPR005119">
    <property type="entry name" value="LysR_subst-bd"/>
</dbReference>
<evidence type="ECO:0000256" key="4">
    <source>
        <dbReference type="ARBA" id="ARBA00023163"/>
    </source>
</evidence>
<reference evidence="7" key="2">
    <citation type="submission" date="2023-07" db="EMBL/GenBank/DDBJ databases">
        <title>Duganella aceri sp. nov., isolated from tree sap.</title>
        <authorList>
            <person name="Kim I.S."/>
        </authorList>
    </citation>
    <scope>NUCLEOTIDE SEQUENCE [LARGE SCALE GENOMIC DNA]</scope>
    <source>
        <strain evidence="7">SAP-35</strain>
    </source>
</reference>
<dbReference type="PANTHER" id="PTHR30537:SF3">
    <property type="entry name" value="TRANSCRIPTIONAL REGULATORY PROTEIN"/>
    <property type="match status" value="1"/>
</dbReference>
<dbReference type="InterPro" id="IPR036388">
    <property type="entry name" value="WH-like_DNA-bd_sf"/>
</dbReference>
<organism evidence="6 7">
    <name type="scientific">Duganella aceris</name>
    <dbReference type="NCBI Taxonomy" id="2703883"/>
    <lineage>
        <taxon>Bacteria</taxon>
        <taxon>Pseudomonadati</taxon>
        <taxon>Pseudomonadota</taxon>
        <taxon>Betaproteobacteria</taxon>
        <taxon>Burkholderiales</taxon>
        <taxon>Oxalobacteraceae</taxon>
        <taxon>Telluria group</taxon>
        <taxon>Duganella</taxon>
    </lineage>
</organism>
<evidence type="ECO:0000256" key="2">
    <source>
        <dbReference type="ARBA" id="ARBA00023015"/>
    </source>
</evidence>
<proteinExistence type="inferred from homology"/>
<dbReference type="SUPFAM" id="SSF46785">
    <property type="entry name" value="Winged helix' DNA-binding domain"/>
    <property type="match status" value="1"/>
</dbReference>
<dbReference type="Pfam" id="PF00126">
    <property type="entry name" value="HTH_1"/>
    <property type="match status" value="1"/>
</dbReference>
<dbReference type="InterPro" id="IPR036390">
    <property type="entry name" value="WH_DNA-bd_sf"/>
</dbReference>
<dbReference type="SUPFAM" id="SSF53850">
    <property type="entry name" value="Periplasmic binding protein-like II"/>
    <property type="match status" value="1"/>
</dbReference>
<comment type="similarity">
    <text evidence="1">Belongs to the LysR transcriptional regulatory family.</text>
</comment>
<keyword evidence="3" id="KW-0238">DNA-binding</keyword>
<name>A0ABX0FH83_9BURK</name>
<evidence type="ECO:0000259" key="5">
    <source>
        <dbReference type="PROSITE" id="PS50931"/>
    </source>
</evidence>
<feature type="domain" description="HTH lysR-type" evidence="5">
    <location>
        <begin position="2"/>
        <end position="59"/>
    </location>
</feature>
<comment type="caution">
    <text evidence="6">The sequence shown here is derived from an EMBL/GenBank/DDBJ whole genome shotgun (WGS) entry which is preliminary data.</text>
</comment>
<dbReference type="Pfam" id="PF03466">
    <property type="entry name" value="LysR_substrate"/>
    <property type="match status" value="1"/>
</dbReference>
<keyword evidence="4" id="KW-0804">Transcription</keyword>
<reference evidence="6 7" key="1">
    <citation type="submission" date="2020-01" db="EMBL/GenBank/DDBJ databases">
        <authorList>
            <person name="Lee S.D."/>
        </authorList>
    </citation>
    <scope>NUCLEOTIDE SEQUENCE [LARGE SCALE GENOMIC DNA]</scope>
    <source>
        <strain evidence="6 7">SAP-35</strain>
    </source>
</reference>
<accession>A0ABX0FH83</accession>
<evidence type="ECO:0000256" key="1">
    <source>
        <dbReference type="ARBA" id="ARBA00009437"/>
    </source>
</evidence>
<dbReference type="Proteomes" id="UP000666369">
    <property type="component" value="Unassembled WGS sequence"/>
</dbReference>
<dbReference type="Gene3D" id="3.40.190.290">
    <property type="match status" value="1"/>
</dbReference>
<evidence type="ECO:0000256" key="3">
    <source>
        <dbReference type="ARBA" id="ARBA00023125"/>
    </source>
</evidence>
<protein>
    <submittedName>
        <fullName evidence="6">LysR family transcriptional regulator</fullName>
    </submittedName>
</protein>
<gene>
    <name evidence="6" type="ORF">GW587_06365</name>
</gene>
<dbReference type="RefSeq" id="WP_166100034.1">
    <property type="nucleotide sequence ID" value="NZ_JAADJT010000002.1"/>
</dbReference>
<keyword evidence="2" id="KW-0805">Transcription regulation</keyword>
<dbReference type="PANTHER" id="PTHR30537">
    <property type="entry name" value="HTH-TYPE TRANSCRIPTIONAL REGULATOR"/>
    <property type="match status" value="1"/>
</dbReference>